<protein>
    <submittedName>
        <fullName evidence="2">Uncharacterized protein</fullName>
    </submittedName>
</protein>
<evidence type="ECO:0000313" key="3">
    <source>
        <dbReference type="Proteomes" id="UP000499080"/>
    </source>
</evidence>
<name>A0A4Y2IYW7_ARAVE</name>
<sequence length="45" mass="5206">MDQHYYRSASNSLLTRTADRTPKTFALQGDPSRPTRYPSSKRSPY</sequence>
<feature type="region of interest" description="Disordered" evidence="1">
    <location>
        <begin position="1"/>
        <end position="45"/>
    </location>
</feature>
<feature type="non-terminal residue" evidence="2">
    <location>
        <position position="45"/>
    </location>
</feature>
<dbReference type="AlphaFoldDB" id="A0A4Y2IYW7"/>
<proteinExistence type="predicted"/>
<reference evidence="2 3" key="1">
    <citation type="journal article" date="2019" name="Sci. Rep.">
        <title>Orb-weaving spider Araneus ventricosus genome elucidates the spidroin gene catalogue.</title>
        <authorList>
            <person name="Kono N."/>
            <person name="Nakamura H."/>
            <person name="Ohtoshi R."/>
            <person name="Moran D.A.P."/>
            <person name="Shinohara A."/>
            <person name="Yoshida Y."/>
            <person name="Fujiwara M."/>
            <person name="Mori M."/>
            <person name="Tomita M."/>
            <person name="Arakawa K."/>
        </authorList>
    </citation>
    <scope>NUCLEOTIDE SEQUENCE [LARGE SCALE GENOMIC DNA]</scope>
</reference>
<organism evidence="2 3">
    <name type="scientific">Araneus ventricosus</name>
    <name type="common">Orbweaver spider</name>
    <name type="synonym">Epeira ventricosa</name>
    <dbReference type="NCBI Taxonomy" id="182803"/>
    <lineage>
        <taxon>Eukaryota</taxon>
        <taxon>Metazoa</taxon>
        <taxon>Ecdysozoa</taxon>
        <taxon>Arthropoda</taxon>
        <taxon>Chelicerata</taxon>
        <taxon>Arachnida</taxon>
        <taxon>Araneae</taxon>
        <taxon>Araneomorphae</taxon>
        <taxon>Entelegynae</taxon>
        <taxon>Araneoidea</taxon>
        <taxon>Araneidae</taxon>
        <taxon>Araneus</taxon>
    </lineage>
</organism>
<comment type="caution">
    <text evidence="2">The sequence shown here is derived from an EMBL/GenBank/DDBJ whole genome shotgun (WGS) entry which is preliminary data.</text>
</comment>
<dbReference type="Proteomes" id="UP000499080">
    <property type="component" value="Unassembled WGS sequence"/>
</dbReference>
<evidence type="ECO:0000313" key="2">
    <source>
        <dbReference type="EMBL" id="GBM82086.1"/>
    </source>
</evidence>
<gene>
    <name evidence="2" type="ORF">AVEN_157004_1</name>
</gene>
<accession>A0A4Y2IYW7</accession>
<dbReference type="EMBL" id="BGPR01264832">
    <property type="protein sequence ID" value="GBM82086.1"/>
    <property type="molecule type" value="Genomic_DNA"/>
</dbReference>
<keyword evidence="3" id="KW-1185">Reference proteome</keyword>
<evidence type="ECO:0000256" key="1">
    <source>
        <dbReference type="SAM" id="MobiDB-lite"/>
    </source>
</evidence>